<dbReference type="AlphaFoldDB" id="A0A8D8UHB4"/>
<name>A0A8D8UHB4_9HEMI</name>
<dbReference type="EMBL" id="HBUF01342823">
    <property type="protein sequence ID" value="CAG6705934.1"/>
    <property type="molecule type" value="Transcribed_RNA"/>
</dbReference>
<reference evidence="1" key="1">
    <citation type="submission" date="2021-05" db="EMBL/GenBank/DDBJ databases">
        <authorList>
            <person name="Alioto T."/>
            <person name="Alioto T."/>
            <person name="Gomez Garrido J."/>
        </authorList>
    </citation>
    <scope>NUCLEOTIDE SEQUENCE</scope>
</reference>
<sequence length="111" mass="12674">MTMNYGNICTVVSLSMTSHCSIRVGRCVLNLFLWKTVTMPIHGKKVSVSCTAGFTFAPDIRLSPMIQAGRWLTLKQYRRHLITGMSLLRAHPLYLYILVFTGENFWCLTLM</sequence>
<dbReference type="EMBL" id="HBUF01314177">
    <property type="protein sequence ID" value="CAG6693768.1"/>
    <property type="molecule type" value="Transcribed_RNA"/>
</dbReference>
<dbReference type="EMBL" id="HBUF01342819">
    <property type="protein sequence ID" value="CAG6705926.1"/>
    <property type="molecule type" value="Transcribed_RNA"/>
</dbReference>
<dbReference type="EMBL" id="HBUF01342817">
    <property type="protein sequence ID" value="CAG6705922.1"/>
    <property type="molecule type" value="Transcribed_RNA"/>
</dbReference>
<dbReference type="EMBL" id="HBUF01342822">
    <property type="protein sequence ID" value="CAG6705932.1"/>
    <property type="molecule type" value="Transcribed_RNA"/>
</dbReference>
<protein>
    <submittedName>
        <fullName evidence="1">Uncharacterized protein</fullName>
    </submittedName>
</protein>
<organism evidence="1">
    <name type="scientific">Cacopsylla melanoneura</name>
    <dbReference type="NCBI Taxonomy" id="428564"/>
    <lineage>
        <taxon>Eukaryota</taxon>
        <taxon>Metazoa</taxon>
        <taxon>Ecdysozoa</taxon>
        <taxon>Arthropoda</taxon>
        <taxon>Hexapoda</taxon>
        <taxon>Insecta</taxon>
        <taxon>Pterygota</taxon>
        <taxon>Neoptera</taxon>
        <taxon>Paraneoptera</taxon>
        <taxon>Hemiptera</taxon>
        <taxon>Sternorrhyncha</taxon>
        <taxon>Psylloidea</taxon>
        <taxon>Psyllidae</taxon>
        <taxon>Psyllinae</taxon>
        <taxon>Cacopsylla</taxon>
    </lineage>
</organism>
<dbReference type="EMBL" id="HBUF01314176">
    <property type="protein sequence ID" value="CAG6693766.1"/>
    <property type="molecule type" value="Transcribed_RNA"/>
</dbReference>
<dbReference type="EMBL" id="HBUF01342820">
    <property type="protein sequence ID" value="CAG6705928.1"/>
    <property type="molecule type" value="Transcribed_RNA"/>
</dbReference>
<dbReference type="EMBL" id="HBUF01076286">
    <property type="protein sequence ID" value="CAG6631220.1"/>
    <property type="molecule type" value="Transcribed_RNA"/>
</dbReference>
<dbReference type="EMBL" id="HBUF01637823">
    <property type="protein sequence ID" value="CAG6784488.1"/>
    <property type="molecule type" value="Transcribed_RNA"/>
</dbReference>
<accession>A0A8D8UHB4</accession>
<dbReference type="EMBL" id="HBUF01342821">
    <property type="protein sequence ID" value="CAG6705930.1"/>
    <property type="molecule type" value="Transcribed_RNA"/>
</dbReference>
<dbReference type="EMBL" id="HBUF01637824">
    <property type="protein sequence ID" value="CAG6784490.1"/>
    <property type="molecule type" value="Transcribed_RNA"/>
</dbReference>
<dbReference type="EMBL" id="HBUF01342818">
    <property type="protein sequence ID" value="CAG6705924.1"/>
    <property type="molecule type" value="Transcribed_RNA"/>
</dbReference>
<dbReference type="EMBL" id="HBUF01076287">
    <property type="protein sequence ID" value="CAG6631223.1"/>
    <property type="molecule type" value="Transcribed_RNA"/>
</dbReference>
<dbReference type="EMBL" id="HBUF01314175">
    <property type="protein sequence ID" value="CAG6693764.1"/>
    <property type="molecule type" value="Transcribed_RNA"/>
</dbReference>
<proteinExistence type="predicted"/>
<evidence type="ECO:0000313" key="1">
    <source>
        <dbReference type="EMBL" id="CAG6705924.1"/>
    </source>
</evidence>